<dbReference type="PANTHER" id="PTHR43000">
    <property type="entry name" value="DTDP-D-GLUCOSE 4,6-DEHYDRATASE-RELATED"/>
    <property type="match status" value="1"/>
</dbReference>
<name>A0ABX7SI12_9CAUL</name>
<feature type="domain" description="NAD-dependent epimerase/dehydratase" evidence="4">
    <location>
        <begin position="275"/>
        <end position="382"/>
    </location>
</feature>
<evidence type="ECO:0000256" key="1">
    <source>
        <dbReference type="ARBA" id="ARBA00005125"/>
    </source>
</evidence>
<reference evidence="5 6" key="1">
    <citation type="submission" date="2020-09" db="EMBL/GenBank/DDBJ databases">
        <title>Brevundimonas sp. LVF1 isolated from an oligotrophic pond in Goettingen, Germany.</title>
        <authorList>
            <person name="Friedrich I."/>
            <person name="Klassen A."/>
            <person name="Neubauer H."/>
            <person name="Schneider D."/>
            <person name="Hertel R."/>
            <person name="Daniel R."/>
        </authorList>
    </citation>
    <scope>NUCLEOTIDE SEQUENCE [LARGE SCALE GENOMIC DNA]</scope>
    <source>
        <strain evidence="5 6">LVF1</strain>
    </source>
</reference>
<feature type="compositionally biased region" description="Basic residues" evidence="3">
    <location>
        <begin position="79"/>
        <end position="97"/>
    </location>
</feature>
<organism evidence="5 6">
    <name type="scientific">Brevundimonas pondensis</name>
    <dbReference type="NCBI Taxonomy" id="2774189"/>
    <lineage>
        <taxon>Bacteria</taxon>
        <taxon>Pseudomonadati</taxon>
        <taxon>Pseudomonadota</taxon>
        <taxon>Alphaproteobacteria</taxon>
        <taxon>Caulobacterales</taxon>
        <taxon>Caulobacteraceae</taxon>
        <taxon>Brevundimonas</taxon>
    </lineage>
</organism>
<comment type="similarity">
    <text evidence="2">Belongs to the NAD(P)-dependent epimerase/dehydratase family.</text>
</comment>
<dbReference type="SUPFAM" id="SSF51735">
    <property type="entry name" value="NAD(P)-binding Rossmann-fold domains"/>
    <property type="match status" value="1"/>
</dbReference>
<feature type="region of interest" description="Disordered" evidence="3">
    <location>
        <begin position="1"/>
        <end position="104"/>
    </location>
</feature>
<dbReference type="Gene3D" id="3.40.50.720">
    <property type="entry name" value="NAD(P)-binding Rossmann-like Domain"/>
    <property type="match status" value="1"/>
</dbReference>
<comment type="pathway">
    <text evidence="1">Bacterial outer membrane biogenesis; LPS O-antigen biosynthesis.</text>
</comment>
<evidence type="ECO:0000259" key="4">
    <source>
        <dbReference type="Pfam" id="PF01370"/>
    </source>
</evidence>
<dbReference type="InterPro" id="IPR001509">
    <property type="entry name" value="Epimerase_deHydtase"/>
</dbReference>
<proteinExistence type="inferred from homology"/>
<dbReference type="PRINTS" id="PR01713">
    <property type="entry name" value="NUCEPIMERASE"/>
</dbReference>
<dbReference type="Pfam" id="PF01370">
    <property type="entry name" value="Epimerase"/>
    <property type="match status" value="2"/>
</dbReference>
<keyword evidence="6" id="KW-1185">Reference proteome</keyword>
<evidence type="ECO:0000256" key="3">
    <source>
        <dbReference type="SAM" id="MobiDB-lite"/>
    </source>
</evidence>
<evidence type="ECO:0000313" key="6">
    <source>
        <dbReference type="Proteomes" id="UP000663942"/>
    </source>
</evidence>
<dbReference type="InterPro" id="IPR036291">
    <property type="entry name" value="NAD(P)-bd_dom_sf"/>
</dbReference>
<feature type="compositionally biased region" description="Basic residues" evidence="3">
    <location>
        <begin position="1"/>
        <end position="12"/>
    </location>
</feature>
<dbReference type="EMBL" id="CP062006">
    <property type="protein sequence ID" value="QTC87312.1"/>
    <property type="molecule type" value="Genomic_DNA"/>
</dbReference>
<evidence type="ECO:0000256" key="2">
    <source>
        <dbReference type="ARBA" id="ARBA00007637"/>
    </source>
</evidence>
<dbReference type="Proteomes" id="UP000663942">
    <property type="component" value="Chromosome"/>
</dbReference>
<gene>
    <name evidence="5" type="ORF">IFE19_14630</name>
</gene>
<feature type="domain" description="NAD-dependent epimerase/dehydratase" evidence="4">
    <location>
        <begin position="109"/>
        <end position="241"/>
    </location>
</feature>
<evidence type="ECO:0000313" key="5">
    <source>
        <dbReference type="EMBL" id="QTC87312.1"/>
    </source>
</evidence>
<sequence length="457" mass="49664">MGGVQPRRHRGGGVRPAGLPPGLRRRRWLAGRLNRRLDPYPARPRLRRKRRSDGRGQGPRPSETGLYPRAAGRSGPSRLQRRRGRTRCDRRHYRSQRQPRTPGLTAQRIFITGGAGFIGSRLCKALRATGATVVAFDNLHPQVHGDGAAARLQEGLVIGDVRDRAALQTALEQARPDIVVHLAAETGTGQSADEPSRYCDVNVVGAANLIEAMRALETPPRRVVLAATRAVYGEGAYADTAGVLTAPPPRTVEAMDRGVFDLIGEDGRPLTPCPTPETLPPRPGSVYGSSKLMQEYLLQQSPAPWDHVILRLQNVYGPGQSLRNPYTGVLSIFCQQVMAGRTLNIFEDGEIYRDFIFVDDVVSAFVAACATDAAGGQIINIGDGRATSIREAAELILKELKSDRGLTISGDFRAGDVRYAVADTRKAHDLLGWSPQISFEQGVAALVAWARNEAEAL</sequence>
<accession>A0ABX7SI12</accession>
<protein>
    <submittedName>
        <fullName evidence="5">NAD-dependent epimerase/dehydratase family protein</fullName>
    </submittedName>
</protein>